<organism evidence="2 3">
    <name type="scientific">Brevibacterium paucivorans</name>
    <dbReference type="NCBI Taxonomy" id="170994"/>
    <lineage>
        <taxon>Bacteria</taxon>
        <taxon>Bacillati</taxon>
        <taxon>Actinomycetota</taxon>
        <taxon>Actinomycetes</taxon>
        <taxon>Micrococcales</taxon>
        <taxon>Brevibacteriaceae</taxon>
        <taxon>Brevibacterium</taxon>
    </lineage>
</organism>
<accession>A0A2N6VPT5</accession>
<feature type="domain" description="N-acetyltransferase" evidence="1">
    <location>
        <begin position="235"/>
        <end position="377"/>
    </location>
</feature>
<sequence length="378" mass="40878">MYVTDTSWLYGYLIRLLLRTYFSTLERASMFSPGTRVVVRYTDNGSLTDALGEVLETTPTHLRIATKRGPVDVPKDAIETGHEIPPAPTRPGKLHEIVSAEDLRKVAAATWSPREIAWLHADNLASELRGEDPKVLSGWLLRSAPATSAVNISASNTSVAANSVLPLGDPGMPTQEALSLAVTWLKERGSTPHILIHTQAHSSELSPASQQVAPLLRGEGFVPSDPVTIFTAPTAELAQLREPDGEIVESDTPAPLHYAVWGIEESAREEYRHLVSSAPQHRILSAIATGPDGTRTMVGAARVAFAMKWAVLSHLVVHPDSQRAGVGSALVTAAARLAQARGVRSLMYEAPDRERSEFAHACGMGEHHRVWMAQPASE</sequence>
<protein>
    <recommendedName>
        <fullName evidence="1">N-acetyltransferase domain-containing protein</fullName>
    </recommendedName>
</protein>
<evidence type="ECO:0000313" key="3">
    <source>
        <dbReference type="Proteomes" id="UP000235598"/>
    </source>
</evidence>
<reference evidence="2 3" key="1">
    <citation type="submission" date="2017-09" db="EMBL/GenBank/DDBJ databases">
        <title>Bacterial strain isolated from the female urinary microbiota.</title>
        <authorList>
            <person name="Thomas-White K."/>
            <person name="Kumar N."/>
            <person name="Forster S."/>
            <person name="Putonti C."/>
            <person name="Lawley T."/>
            <person name="Wolfe A.J."/>
        </authorList>
    </citation>
    <scope>NUCLEOTIDE SEQUENCE [LARGE SCALE GENOMIC DNA]</scope>
    <source>
        <strain evidence="2 3">UMB1301</strain>
    </source>
</reference>
<dbReference type="Pfam" id="PF00583">
    <property type="entry name" value="Acetyltransf_1"/>
    <property type="match status" value="1"/>
</dbReference>
<dbReference type="CDD" id="cd04301">
    <property type="entry name" value="NAT_SF"/>
    <property type="match status" value="1"/>
</dbReference>
<evidence type="ECO:0000259" key="1">
    <source>
        <dbReference type="PROSITE" id="PS51186"/>
    </source>
</evidence>
<gene>
    <name evidence="2" type="ORF">CJ199_01210</name>
</gene>
<dbReference type="SUPFAM" id="SSF55729">
    <property type="entry name" value="Acyl-CoA N-acyltransferases (Nat)"/>
    <property type="match status" value="1"/>
</dbReference>
<dbReference type="PROSITE" id="PS51186">
    <property type="entry name" value="GNAT"/>
    <property type="match status" value="1"/>
</dbReference>
<name>A0A2N6VPT5_9MICO</name>
<dbReference type="Gene3D" id="3.40.630.30">
    <property type="match status" value="1"/>
</dbReference>
<dbReference type="EMBL" id="PNHK01000001">
    <property type="protein sequence ID" value="PMD06048.1"/>
    <property type="molecule type" value="Genomic_DNA"/>
</dbReference>
<comment type="caution">
    <text evidence="2">The sequence shown here is derived from an EMBL/GenBank/DDBJ whole genome shotgun (WGS) entry which is preliminary data.</text>
</comment>
<dbReference type="GO" id="GO:0016747">
    <property type="term" value="F:acyltransferase activity, transferring groups other than amino-acyl groups"/>
    <property type="evidence" value="ECO:0007669"/>
    <property type="project" value="InterPro"/>
</dbReference>
<dbReference type="Proteomes" id="UP000235598">
    <property type="component" value="Unassembled WGS sequence"/>
</dbReference>
<dbReference type="InterPro" id="IPR016181">
    <property type="entry name" value="Acyl_CoA_acyltransferase"/>
</dbReference>
<dbReference type="AlphaFoldDB" id="A0A2N6VPT5"/>
<dbReference type="InterPro" id="IPR000182">
    <property type="entry name" value="GNAT_dom"/>
</dbReference>
<evidence type="ECO:0000313" key="2">
    <source>
        <dbReference type="EMBL" id="PMD06048.1"/>
    </source>
</evidence>
<proteinExistence type="predicted"/>
<dbReference type="OrthoDB" id="9775595at2"/>